<sequence length="146" mass="16313">MSIKEMIREHPQVGADFNESLAEAVKHAMYCAAICNSCADACSAEEMDMRRCIRLCMDCADVCTMAYRVATRRTDENRQLIRSALAVCIEACETCAEECARHDHAHCQRCAAMCRECAEDCRRALQALNDEVHADGERSTFAHDAT</sequence>
<dbReference type="InterPro" id="IPR044543">
    <property type="entry name" value="YHJQ-like"/>
</dbReference>
<protein>
    <submittedName>
        <fullName evidence="1">Four-helix bundle copper-binding protein</fullName>
    </submittedName>
</protein>
<reference evidence="1 2" key="1">
    <citation type="submission" date="2019-12" db="EMBL/GenBank/DDBJ databases">
        <title>Genomic-based taxomic classification of the family Erythrobacteraceae.</title>
        <authorList>
            <person name="Xu L."/>
        </authorList>
    </citation>
    <scope>NUCLEOTIDE SEQUENCE [LARGE SCALE GENOMIC DNA]</scope>
    <source>
        <strain evidence="1 2">100921-2</strain>
    </source>
</reference>
<dbReference type="OrthoDB" id="5396211at2"/>
<dbReference type="PANTHER" id="PTHR37310:SF1">
    <property type="entry name" value="CYTOPLASMIC PROTEIN"/>
    <property type="match status" value="1"/>
</dbReference>
<proteinExistence type="predicted"/>
<dbReference type="Gene3D" id="1.20.1270.360">
    <property type="match status" value="1"/>
</dbReference>
<evidence type="ECO:0000313" key="1">
    <source>
        <dbReference type="EMBL" id="MXO74530.1"/>
    </source>
</evidence>
<evidence type="ECO:0000313" key="2">
    <source>
        <dbReference type="Proteomes" id="UP000439522"/>
    </source>
</evidence>
<dbReference type="RefSeq" id="WP_160610279.1">
    <property type="nucleotide sequence ID" value="NZ_WTZA01000001.1"/>
</dbReference>
<gene>
    <name evidence="1" type="ORF">GRI40_04735</name>
</gene>
<organism evidence="1 2">
    <name type="scientific">Tsuneonella aeria</name>
    <dbReference type="NCBI Taxonomy" id="1837929"/>
    <lineage>
        <taxon>Bacteria</taxon>
        <taxon>Pseudomonadati</taxon>
        <taxon>Pseudomonadota</taxon>
        <taxon>Alphaproteobacteria</taxon>
        <taxon>Sphingomonadales</taxon>
        <taxon>Erythrobacteraceae</taxon>
        <taxon>Tsuneonella</taxon>
    </lineage>
</organism>
<accession>A0A6I4TEF5</accession>
<comment type="caution">
    <text evidence="1">The sequence shown here is derived from an EMBL/GenBank/DDBJ whole genome shotgun (WGS) entry which is preliminary data.</text>
</comment>
<keyword evidence="2" id="KW-1185">Reference proteome</keyword>
<dbReference type="CDD" id="cd08026">
    <property type="entry name" value="DUF326"/>
    <property type="match status" value="1"/>
</dbReference>
<dbReference type="PANTHER" id="PTHR37310">
    <property type="entry name" value="CYTOPLASMIC PROTEIN-RELATED"/>
    <property type="match status" value="1"/>
</dbReference>
<dbReference type="EMBL" id="WTZA01000001">
    <property type="protein sequence ID" value="MXO74530.1"/>
    <property type="molecule type" value="Genomic_DNA"/>
</dbReference>
<dbReference type="Pfam" id="PF03860">
    <property type="entry name" value="Csp"/>
    <property type="match status" value="1"/>
</dbReference>
<dbReference type="Proteomes" id="UP000439522">
    <property type="component" value="Unassembled WGS sequence"/>
</dbReference>
<dbReference type="AlphaFoldDB" id="A0A6I4TEF5"/>
<dbReference type="InterPro" id="IPR005560">
    <property type="entry name" value="Csp_YhjQ"/>
</dbReference>
<name>A0A6I4TEF5_9SPHN</name>